<feature type="compositionally biased region" description="Polar residues" evidence="1">
    <location>
        <begin position="22"/>
        <end position="31"/>
    </location>
</feature>
<organism evidence="2 3">
    <name type="scientific">Gigaspora margarita</name>
    <dbReference type="NCBI Taxonomy" id="4874"/>
    <lineage>
        <taxon>Eukaryota</taxon>
        <taxon>Fungi</taxon>
        <taxon>Fungi incertae sedis</taxon>
        <taxon>Mucoromycota</taxon>
        <taxon>Glomeromycotina</taxon>
        <taxon>Glomeromycetes</taxon>
        <taxon>Diversisporales</taxon>
        <taxon>Gigasporaceae</taxon>
        <taxon>Gigaspora</taxon>
    </lineage>
</organism>
<dbReference type="Proteomes" id="UP000789901">
    <property type="component" value="Unassembled WGS sequence"/>
</dbReference>
<keyword evidence="3" id="KW-1185">Reference proteome</keyword>
<proteinExistence type="predicted"/>
<name>A0ABN7XC77_GIGMA</name>
<dbReference type="EMBL" id="CAJVQB010115945">
    <property type="protein sequence ID" value="CAG8852772.1"/>
    <property type="molecule type" value="Genomic_DNA"/>
</dbReference>
<accession>A0ABN7XC77</accession>
<protein>
    <submittedName>
        <fullName evidence="2">30836_t:CDS:1</fullName>
    </submittedName>
</protein>
<feature type="non-terminal residue" evidence="2">
    <location>
        <position position="49"/>
    </location>
</feature>
<evidence type="ECO:0000256" key="1">
    <source>
        <dbReference type="SAM" id="MobiDB-lite"/>
    </source>
</evidence>
<evidence type="ECO:0000313" key="3">
    <source>
        <dbReference type="Proteomes" id="UP000789901"/>
    </source>
</evidence>
<evidence type="ECO:0000313" key="2">
    <source>
        <dbReference type="EMBL" id="CAG8852772.1"/>
    </source>
</evidence>
<comment type="caution">
    <text evidence="2">The sequence shown here is derived from an EMBL/GenBank/DDBJ whole genome shotgun (WGS) entry which is preliminary data.</text>
</comment>
<feature type="region of interest" description="Disordered" evidence="1">
    <location>
        <begin position="22"/>
        <end position="49"/>
    </location>
</feature>
<gene>
    <name evidence="2" type="ORF">GMARGA_LOCUS41593</name>
</gene>
<sequence>MKHNNPIFEKYNQVNVLTQESETSNIHQTFPTPRPINTPLSRAQPPSIA</sequence>
<reference evidence="2 3" key="1">
    <citation type="submission" date="2021-06" db="EMBL/GenBank/DDBJ databases">
        <authorList>
            <person name="Kallberg Y."/>
            <person name="Tangrot J."/>
            <person name="Rosling A."/>
        </authorList>
    </citation>
    <scope>NUCLEOTIDE SEQUENCE [LARGE SCALE GENOMIC DNA]</scope>
    <source>
        <strain evidence="2 3">120-4 pot B 10/14</strain>
    </source>
</reference>